<accession>A0ABV7M765</accession>
<reference evidence="3" key="1">
    <citation type="journal article" date="2019" name="Int. J. Syst. Evol. Microbiol.">
        <title>The Global Catalogue of Microorganisms (GCM) 10K type strain sequencing project: providing services to taxonomists for standard genome sequencing and annotation.</title>
        <authorList>
            <consortium name="The Broad Institute Genomics Platform"/>
            <consortium name="The Broad Institute Genome Sequencing Center for Infectious Disease"/>
            <person name="Wu L."/>
            <person name="Ma J."/>
        </authorList>
    </citation>
    <scope>NUCLEOTIDE SEQUENCE [LARGE SCALE GENOMIC DNA]</scope>
    <source>
        <strain evidence="3">KCTC 22245</strain>
    </source>
</reference>
<organism evidence="2 3">
    <name type="scientific">Parvularcula lutaonensis</name>
    <dbReference type="NCBI Taxonomy" id="491923"/>
    <lineage>
        <taxon>Bacteria</taxon>
        <taxon>Pseudomonadati</taxon>
        <taxon>Pseudomonadota</taxon>
        <taxon>Alphaproteobacteria</taxon>
        <taxon>Parvularculales</taxon>
        <taxon>Parvularculaceae</taxon>
        <taxon>Parvularcula</taxon>
    </lineage>
</organism>
<feature type="transmembrane region" description="Helical" evidence="1">
    <location>
        <begin position="240"/>
        <end position="262"/>
    </location>
</feature>
<dbReference type="RefSeq" id="WP_189571909.1">
    <property type="nucleotide sequence ID" value="NZ_BMXU01000001.1"/>
</dbReference>
<keyword evidence="3" id="KW-1185">Reference proteome</keyword>
<feature type="transmembrane region" description="Helical" evidence="1">
    <location>
        <begin position="282"/>
        <end position="307"/>
    </location>
</feature>
<proteinExistence type="predicted"/>
<keyword evidence="1" id="KW-0812">Transmembrane</keyword>
<sequence>MFQKIDIVGAFHDGLGFAAGRYSEVLRLSWLPIALIMLAGPGIANFAVAQGPGWGIQPEFLFWLIFAPLSVLLQASVMVALIRTAVNGYPPHHRSAHLAIGPREFLYVLSGLLGIGMVGLLLWGPYNYSLQFLDAFARQQETIEVYRFVEGSLHQGSKNLLYEDGHPIRNLELPITVVAFAGMGYVALRLLLLPSFVAAGTGKVFRRTLKASAGFNIIRLLLVLAVLWFLFWVTSWAAQLIASLGFFIAGLFAFIPQLLGGFGLDFAAEGWISELGTWTSLLIGYGISILFEAFTLGIVSGFFGAIVRQFREA</sequence>
<feature type="transmembrane region" description="Helical" evidence="1">
    <location>
        <begin position="173"/>
        <end position="193"/>
    </location>
</feature>
<comment type="caution">
    <text evidence="2">The sequence shown here is derived from an EMBL/GenBank/DDBJ whole genome shotgun (WGS) entry which is preliminary data.</text>
</comment>
<keyword evidence="1" id="KW-1133">Transmembrane helix</keyword>
<name>A0ABV7M765_9PROT</name>
<feature type="transmembrane region" description="Helical" evidence="1">
    <location>
        <begin position="213"/>
        <end position="233"/>
    </location>
</feature>
<evidence type="ECO:0000313" key="3">
    <source>
        <dbReference type="Proteomes" id="UP001595607"/>
    </source>
</evidence>
<evidence type="ECO:0000256" key="1">
    <source>
        <dbReference type="SAM" id="Phobius"/>
    </source>
</evidence>
<keyword evidence="1" id="KW-0472">Membrane</keyword>
<dbReference type="EMBL" id="JBHRVA010000002">
    <property type="protein sequence ID" value="MFC3301263.1"/>
    <property type="molecule type" value="Genomic_DNA"/>
</dbReference>
<gene>
    <name evidence="2" type="ORF">ACFONP_00775</name>
</gene>
<feature type="transmembrane region" description="Helical" evidence="1">
    <location>
        <begin position="30"/>
        <end position="48"/>
    </location>
</feature>
<feature type="transmembrane region" description="Helical" evidence="1">
    <location>
        <begin position="105"/>
        <end position="123"/>
    </location>
</feature>
<evidence type="ECO:0000313" key="2">
    <source>
        <dbReference type="EMBL" id="MFC3301263.1"/>
    </source>
</evidence>
<feature type="transmembrane region" description="Helical" evidence="1">
    <location>
        <begin position="60"/>
        <end position="85"/>
    </location>
</feature>
<protein>
    <submittedName>
        <fullName evidence="2">Uncharacterized protein</fullName>
    </submittedName>
</protein>
<dbReference type="Proteomes" id="UP001595607">
    <property type="component" value="Unassembled WGS sequence"/>
</dbReference>